<comment type="caution">
    <text evidence="2">The sequence shown here is derived from an EMBL/GenBank/DDBJ whole genome shotgun (WGS) entry which is preliminary data.</text>
</comment>
<evidence type="ECO:0000313" key="3">
    <source>
        <dbReference type="Proteomes" id="UP000185596"/>
    </source>
</evidence>
<dbReference type="AlphaFoldDB" id="A0A1Q8BUA4"/>
<organism evidence="2 3">
    <name type="scientific">Actinophytocola xanthii</name>
    <dbReference type="NCBI Taxonomy" id="1912961"/>
    <lineage>
        <taxon>Bacteria</taxon>
        <taxon>Bacillati</taxon>
        <taxon>Actinomycetota</taxon>
        <taxon>Actinomycetes</taxon>
        <taxon>Pseudonocardiales</taxon>
        <taxon>Pseudonocardiaceae</taxon>
    </lineage>
</organism>
<reference evidence="2 3" key="1">
    <citation type="submission" date="2016-12" db="EMBL/GenBank/DDBJ databases">
        <title>The draft genome sequence of Actinophytocola sp. 11-183.</title>
        <authorList>
            <person name="Wang W."/>
            <person name="Yuan L."/>
        </authorList>
    </citation>
    <scope>NUCLEOTIDE SEQUENCE [LARGE SCALE GENOMIC DNA]</scope>
    <source>
        <strain evidence="2 3">11-183</strain>
    </source>
</reference>
<feature type="transmembrane region" description="Helical" evidence="1">
    <location>
        <begin position="162"/>
        <end position="183"/>
    </location>
</feature>
<dbReference type="RefSeq" id="WP_075130438.1">
    <property type="nucleotide sequence ID" value="NZ_MSIE01000133.1"/>
</dbReference>
<protein>
    <submittedName>
        <fullName evidence="2">ABC transporter permease</fullName>
    </submittedName>
</protein>
<name>A0A1Q8BUA4_9PSEU</name>
<feature type="transmembrane region" description="Helical" evidence="1">
    <location>
        <begin position="112"/>
        <end position="139"/>
    </location>
</feature>
<keyword evidence="1" id="KW-1133">Transmembrane helix</keyword>
<sequence length="348" mass="37645">MIWLTWRQFRIPAITLFALVVAFAVLLAMTGPGIAAEYADGIAACAQQGTDCGPFVNNFLNDYQTASLGVSAVALVMPALIGLFWGAPLVSRELEVGTHRLVWNQSITRTRWLVVKMTITGLAAVVVGAVGAVAVTWWASTIDNVPDNEFNRLASWVFDGRGVVPIGYSAFAFALGVTVGMLLRRALPAMAVTLAVFVVVQFAMPLLVRPYLLPPTDATVEITESTVDTFGHNMQNGRSTVLVEGQAPEEGAWLLSARTVDSSGNPVEAITLPESSTACTPGQSATPEPGAGMKTCLAELTRLGYRHELTYHPASRFWPFQWIETGIYLALSLALAGFCFWWLRHRLA</sequence>
<keyword evidence="1" id="KW-0472">Membrane</keyword>
<dbReference type="Proteomes" id="UP000185596">
    <property type="component" value="Unassembled WGS sequence"/>
</dbReference>
<feature type="transmembrane region" description="Helical" evidence="1">
    <location>
        <begin position="325"/>
        <end position="343"/>
    </location>
</feature>
<evidence type="ECO:0000313" key="2">
    <source>
        <dbReference type="EMBL" id="OLF05660.1"/>
    </source>
</evidence>
<dbReference type="OrthoDB" id="3579673at2"/>
<evidence type="ECO:0000256" key="1">
    <source>
        <dbReference type="SAM" id="Phobius"/>
    </source>
</evidence>
<feature type="transmembrane region" description="Helical" evidence="1">
    <location>
        <begin position="69"/>
        <end position="91"/>
    </location>
</feature>
<feature type="transmembrane region" description="Helical" evidence="1">
    <location>
        <begin position="190"/>
        <end position="208"/>
    </location>
</feature>
<gene>
    <name evidence="2" type="ORF">BU204_36920</name>
</gene>
<keyword evidence="1" id="KW-0812">Transmembrane</keyword>
<accession>A0A1Q8BUA4</accession>
<proteinExistence type="predicted"/>
<dbReference type="EMBL" id="MSIE01000133">
    <property type="protein sequence ID" value="OLF05660.1"/>
    <property type="molecule type" value="Genomic_DNA"/>
</dbReference>
<keyword evidence="3" id="KW-1185">Reference proteome</keyword>
<dbReference type="STRING" id="1912961.BU204_36920"/>